<dbReference type="Pfam" id="PF07690">
    <property type="entry name" value="MFS_1"/>
    <property type="match status" value="1"/>
</dbReference>
<keyword evidence="8" id="KW-1185">Reference proteome</keyword>
<dbReference type="InterPro" id="IPR036259">
    <property type="entry name" value="MFS_trans_sf"/>
</dbReference>
<dbReference type="InterPro" id="IPR020846">
    <property type="entry name" value="MFS_dom"/>
</dbReference>
<feature type="transmembrane region" description="Helical" evidence="5">
    <location>
        <begin position="104"/>
        <end position="123"/>
    </location>
</feature>
<feature type="transmembrane region" description="Helical" evidence="5">
    <location>
        <begin position="135"/>
        <end position="156"/>
    </location>
</feature>
<comment type="caution">
    <text evidence="7">The sequence shown here is derived from an EMBL/GenBank/DDBJ whole genome shotgun (WGS) entry which is preliminary data.</text>
</comment>
<keyword evidence="3 5" id="KW-1133">Transmembrane helix</keyword>
<feature type="transmembrane region" description="Helical" evidence="5">
    <location>
        <begin position="347"/>
        <end position="370"/>
    </location>
</feature>
<reference evidence="7 8" key="1">
    <citation type="submission" date="2022-10" db="EMBL/GenBank/DDBJ databases">
        <title>Paucibacter sp. hw1 Genome sequencing.</title>
        <authorList>
            <person name="Park S."/>
        </authorList>
    </citation>
    <scope>NUCLEOTIDE SEQUENCE [LARGE SCALE GENOMIC DNA]</scope>
    <source>
        <strain evidence="8">hw1</strain>
    </source>
</reference>
<proteinExistence type="predicted"/>
<protein>
    <submittedName>
        <fullName evidence="7">MFS transporter</fullName>
    </submittedName>
</protein>
<evidence type="ECO:0000256" key="2">
    <source>
        <dbReference type="ARBA" id="ARBA00022692"/>
    </source>
</evidence>
<feature type="transmembrane region" description="Helical" evidence="5">
    <location>
        <begin position="382"/>
        <end position="401"/>
    </location>
</feature>
<comment type="subcellular location">
    <subcellularLocation>
        <location evidence="1">Membrane</location>
        <topology evidence="1">Multi-pass membrane protein</topology>
    </subcellularLocation>
</comment>
<evidence type="ECO:0000259" key="6">
    <source>
        <dbReference type="PROSITE" id="PS50850"/>
    </source>
</evidence>
<dbReference type="InterPro" id="IPR011701">
    <property type="entry name" value="MFS"/>
</dbReference>
<feature type="transmembrane region" description="Helical" evidence="5">
    <location>
        <begin position="250"/>
        <end position="271"/>
    </location>
</feature>
<dbReference type="InterPro" id="IPR050382">
    <property type="entry name" value="MFS_Na/Anion_cotransporter"/>
</dbReference>
<sequence>MTTHPGTEKPLPIFNQGSASSRINVNTTSPSARQNLAWLVVAMLAISTFLNYIDRQTLSLLARPIQEALSMDDKAYSIVVTSFMVAYTLGNLSSGLLIDRLGAVRALPFFVAAWSIAGALSGMVQSSPELAVSRFFLGLFETGNFIAAPIIVSMYLPTHQRAFGVGLYTAAAMLGAAVSPPLLTHINEAVGWRMAFVLMGGAGLLWVLVWCLLPLKRNARQTDVAREAASPAAGVVDVQTWRQALAEPRVWAYGLGAMLTFPVWFFYLNWFPKYLTDERGLSTMEMGAKAWVVYLSAGIGCMVAGGILAKLIRSGLPPVRARLYVMASVCIAAPVGAINFWEPSIEISLASAACVALIHMIWQTTITTLPLELFTAKSLGKVFGVAGVASGLGGIFSTWLIGQLVGVVSYKPMFLVMSVAYVLAMAVIILLLKRGKPLPP</sequence>
<evidence type="ECO:0000256" key="3">
    <source>
        <dbReference type="ARBA" id="ARBA00022989"/>
    </source>
</evidence>
<feature type="transmembrane region" description="Helical" evidence="5">
    <location>
        <begin position="195"/>
        <end position="213"/>
    </location>
</feature>
<keyword evidence="4 5" id="KW-0472">Membrane</keyword>
<dbReference type="EMBL" id="JAQQXT010000012">
    <property type="protein sequence ID" value="MDC8773513.1"/>
    <property type="molecule type" value="Genomic_DNA"/>
</dbReference>
<name>A0ABT5KHX5_9BURK</name>
<dbReference type="PROSITE" id="PS50850">
    <property type="entry name" value="MFS"/>
    <property type="match status" value="1"/>
</dbReference>
<dbReference type="RefSeq" id="WP_273601666.1">
    <property type="nucleotide sequence ID" value="NZ_JAQQXT010000012.1"/>
</dbReference>
<feature type="transmembrane region" description="Helical" evidence="5">
    <location>
        <begin position="323"/>
        <end position="341"/>
    </location>
</feature>
<dbReference type="Proteomes" id="UP001221189">
    <property type="component" value="Unassembled WGS sequence"/>
</dbReference>
<evidence type="ECO:0000256" key="1">
    <source>
        <dbReference type="ARBA" id="ARBA00004141"/>
    </source>
</evidence>
<organism evidence="7 8">
    <name type="scientific">Roseateles albus</name>
    <dbReference type="NCBI Taxonomy" id="2987525"/>
    <lineage>
        <taxon>Bacteria</taxon>
        <taxon>Pseudomonadati</taxon>
        <taxon>Pseudomonadota</taxon>
        <taxon>Betaproteobacteria</taxon>
        <taxon>Burkholderiales</taxon>
        <taxon>Sphaerotilaceae</taxon>
        <taxon>Roseateles</taxon>
    </lineage>
</organism>
<keyword evidence="2 5" id="KW-0812">Transmembrane</keyword>
<dbReference type="PANTHER" id="PTHR11662:SF285">
    <property type="entry name" value="HEXURONATE TRANSPORTER"/>
    <property type="match status" value="1"/>
</dbReference>
<evidence type="ECO:0000256" key="4">
    <source>
        <dbReference type="ARBA" id="ARBA00023136"/>
    </source>
</evidence>
<evidence type="ECO:0000256" key="5">
    <source>
        <dbReference type="SAM" id="Phobius"/>
    </source>
</evidence>
<evidence type="ECO:0000313" key="7">
    <source>
        <dbReference type="EMBL" id="MDC8773513.1"/>
    </source>
</evidence>
<feature type="transmembrane region" description="Helical" evidence="5">
    <location>
        <begin position="413"/>
        <end position="432"/>
    </location>
</feature>
<dbReference type="SUPFAM" id="SSF103473">
    <property type="entry name" value="MFS general substrate transporter"/>
    <property type="match status" value="1"/>
</dbReference>
<dbReference type="PANTHER" id="PTHR11662">
    <property type="entry name" value="SOLUTE CARRIER FAMILY 17"/>
    <property type="match status" value="1"/>
</dbReference>
<feature type="transmembrane region" description="Helical" evidence="5">
    <location>
        <begin position="36"/>
        <end position="54"/>
    </location>
</feature>
<feature type="domain" description="Major facilitator superfamily (MFS) profile" evidence="6">
    <location>
        <begin position="40"/>
        <end position="436"/>
    </location>
</feature>
<feature type="transmembrane region" description="Helical" evidence="5">
    <location>
        <begin position="163"/>
        <end position="183"/>
    </location>
</feature>
<accession>A0ABT5KHX5</accession>
<feature type="transmembrane region" description="Helical" evidence="5">
    <location>
        <begin position="74"/>
        <end position="92"/>
    </location>
</feature>
<dbReference type="Gene3D" id="1.20.1250.20">
    <property type="entry name" value="MFS general substrate transporter like domains"/>
    <property type="match status" value="2"/>
</dbReference>
<gene>
    <name evidence="7" type="ORF">PRZ03_18195</name>
</gene>
<evidence type="ECO:0000313" key="8">
    <source>
        <dbReference type="Proteomes" id="UP001221189"/>
    </source>
</evidence>
<feature type="transmembrane region" description="Helical" evidence="5">
    <location>
        <begin position="291"/>
        <end position="311"/>
    </location>
</feature>